<dbReference type="OrthoDB" id="49520at2759"/>
<comment type="subcellular location">
    <subcellularLocation>
        <location evidence="1">Nucleus</location>
    </subcellularLocation>
</comment>
<keyword evidence="8" id="KW-1185">Reference proteome</keyword>
<feature type="compositionally biased region" description="Low complexity" evidence="5">
    <location>
        <begin position="1"/>
        <end position="15"/>
    </location>
</feature>
<feature type="compositionally biased region" description="Basic and acidic residues" evidence="5">
    <location>
        <begin position="98"/>
        <end position="109"/>
    </location>
</feature>
<feature type="compositionally biased region" description="Low complexity" evidence="5">
    <location>
        <begin position="110"/>
        <end position="122"/>
    </location>
</feature>
<keyword evidence="2" id="KW-0805">Transcription regulation</keyword>
<organism evidence="7 8">
    <name type="scientific">Tilletiaria anomala (strain ATCC 24038 / CBS 436.72 / UBC 951)</name>
    <dbReference type="NCBI Taxonomy" id="1037660"/>
    <lineage>
        <taxon>Eukaryota</taxon>
        <taxon>Fungi</taxon>
        <taxon>Dikarya</taxon>
        <taxon>Basidiomycota</taxon>
        <taxon>Ustilaginomycotina</taxon>
        <taxon>Exobasidiomycetes</taxon>
        <taxon>Georgefischeriales</taxon>
        <taxon>Tilletiariaceae</taxon>
        <taxon>Tilletiaria</taxon>
    </lineage>
</organism>
<dbReference type="OMA" id="GVEMWNI"/>
<gene>
    <name evidence="7" type="ORF">K437DRAFT_256384</name>
</gene>
<evidence type="ECO:0000256" key="5">
    <source>
        <dbReference type="SAM" id="MobiDB-lite"/>
    </source>
</evidence>
<reference evidence="7 8" key="1">
    <citation type="submission" date="2014-05" db="EMBL/GenBank/DDBJ databases">
        <title>Draft genome sequence of a rare smut relative, Tilletiaria anomala UBC 951.</title>
        <authorList>
            <consortium name="DOE Joint Genome Institute"/>
            <person name="Toome M."/>
            <person name="Kuo A."/>
            <person name="Henrissat B."/>
            <person name="Lipzen A."/>
            <person name="Tritt A."/>
            <person name="Yoshinaga Y."/>
            <person name="Zane M."/>
            <person name="Barry K."/>
            <person name="Grigoriev I.V."/>
            <person name="Spatafora J.W."/>
            <person name="Aimea M.C."/>
        </authorList>
    </citation>
    <scope>NUCLEOTIDE SEQUENCE [LARGE SCALE GENOMIC DNA]</scope>
    <source>
        <strain evidence="7 8">UBC 951</strain>
    </source>
</reference>
<evidence type="ECO:0000256" key="3">
    <source>
        <dbReference type="ARBA" id="ARBA00023163"/>
    </source>
</evidence>
<dbReference type="Pfam" id="PF08265">
    <property type="entry name" value="YL1_C"/>
    <property type="match status" value="1"/>
</dbReference>
<evidence type="ECO:0000256" key="1">
    <source>
        <dbReference type="ARBA" id="ARBA00004123"/>
    </source>
</evidence>
<feature type="compositionally biased region" description="Polar residues" evidence="5">
    <location>
        <begin position="139"/>
        <end position="154"/>
    </location>
</feature>
<evidence type="ECO:0000313" key="8">
    <source>
        <dbReference type="Proteomes" id="UP000027361"/>
    </source>
</evidence>
<dbReference type="GO" id="GO:0006338">
    <property type="term" value="P:chromatin remodeling"/>
    <property type="evidence" value="ECO:0007669"/>
    <property type="project" value="InterPro"/>
</dbReference>
<dbReference type="InParanoid" id="A0A066W0A5"/>
<evidence type="ECO:0000259" key="6">
    <source>
        <dbReference type="SMART" id="SM00993"/>
    </source>
</evidence>
<feature type="compositionally biased region" description="Low complexity" evidence="5">
    <location>
        <begin position="174"/>
        <end position="186"/>
    </location>
</feature>
<comment type="caution">
    <text evidence="7">The sequence shown here is derived from an EMBL/GenBank/DDBJ whole genome shotgun (WGS) entry which is preliminary data.</text>
</comment>
<dbReference type="PANTHER" id="PTHR31200:SF1">
    <property type="entry name" value="INO80 COMPLEX SUBUNIT C"/>
    <property type="match status" value="1"/>
</dbReference>
<dbReference type="InterPro" id="IPR013272">
    <property type="entry name" value="Vps72/YL1_C"/>
</dbReference>
<feature type="region of interest" description="Disordered" evidence="5">
    <location>
        <begin position="1"/>
        <end position="46"/>
    </location>
</feature>
<dbReference type="RefSeq" id="XP_013243406.1">
    <property type="nucleotide sequence ID" value="XM_013387952.1"/>
</dbReference>
<protein>
    <recommendedName>
        <fullName evidence="6">Vps72/YL1 C-terminal domain-containing protein</fullName>
    </recommendedName>
</protein>
<keyword evidence="3" id="KW-0804">Transcription</keyword>
<evidence type="ECO:0000256" key="4">
    <source>
        <dbReference type="ARBA" id="ARBA00023242"/>
    </source>
</evidence>
<evidence type="ECO:0000313" key="7">
    <source>
        <dbReference type="EMBL" id="KDN45968.1"/>
    </source>
</evidence>
<dbReference type="GeneID" id="25264403"/>
<feature type="domain" description="Vps72/YL1 C-terminal" evidence="6">
    <location>
        <begin position="208"/>
        <end position="237"/>
    </location>
</feature>
<name>A0A066W0A5_TILAU</name>
<dbReference type="EMBL" id="JMSN01000038">
    <property type="protein sequence ID" value="KDN45968.1"/>
    <property type="molecule type" value="Genomic_DNA"/>
</dbReference>
<dbReference type="Proteomes" id="UP000027361">
    <property type="component" value="Unassembled WGS sequence"/>
</dbReference>
<dbReference type="HOGENOM" id="CLU_071116_1_1_1"/>
<dbReference type="AlphaFoldDB" id="A0A066W0A5"/>
<keyword evidence="4" id="KW-0539">Nucleus</keyword>
<dbReference type="PANTHER" id="PTHR31200">
    <property type="entry name" value="INO80 COMPLEX SUBUNIT C"/>
    <property type="match status" value="1"/>
</dbReference>
<feature type="region of interest" description="Disordered" evidence="5">
    <location>
        <begin position="92"/>
        <end position="189"/>
    </location>
</feature>
<feature type="compositionally biased region" description="Acidic residues" evidence="5">
    <location>
        <begin position="123"/>
        <end position="136"/>
    </location>
</feature>
<accession>A0A066W0A5</accession>
<proteinExistence type="predicted"/>
<dbReference type="InterPro" id="IPR029525">
    <property type="entry name" value="INO80C/Ies6"/>
</dbReference>
<sequence>MSTAGPSKAGSTSSTPAPPSAAETLSHTLHAKPFKNPSFSKPLNRRNKTLKQIVTAERDLALGIVNRKKGKKGQNGEEPLVIIRGKTKLAGAAAKAALKREARAKKEAAAKAAAEAAEAAAADGEEGEEDEAEANGEESSTATPAPADQSSAGATTEGDATMDDISISMVVADTPASTAQPAASSQPKKDVPKYFTVEAPPSLRARKKYCDVTGLIAPYTDPRTRLRYHSAEIFEIIRNFGPGMDQAYLALRGDSTSIK</sequence>
<evidence type="ECO:0000256" key="2">
    <source>
        <dbReference type="ARBA" id="ARBA00023015"/>
    </source>
</evidence>
<dbReference type="STRING" id="1037660.A0A066W0A5"/>
<dbReference type="SMART" id="SM00993">
    <property type="entry name" value="YL1_C"/>
    <property type="match status" value="1"/>
</dbReference>
<dbReference type="GO" id="GO:0031011">
    <property type="term" value="C:Ino80 complex"/>
    <property type="evidence" value="ECO:0007669"/>
    <property type="project" value="InterPro"/>
</dbReference>